<evidence type="ECO:0000313" key="5">
    <source>
        <dbReference type="Proteomes" id="UP000093000"/>
    </source>
</evidence>
<evidence type="ECO:0000313" key="4">
    <source>
        <dbReference type="EMBL" id="OBZ91383.1"/>
    </source>
</evidence>
<keyword evidence="5" id="KW-1185">Reference proteome</keyword>
<dbReference type="Pfam" id="PF13855">
    <property type="entry name" value="LRR_8"/>
    <property type="match status" value="1"/>
</dbReference>
<evidence type="ECO:0000256" key="1">
    <source>
        <dbReference type="ARBA" id="ARBA00022614"/>
    </source>
</evidence>
<dbReference type="InterPro" id="IPR032675">
    <property type="entry name" value="LRR_dom_sf"/>
</dbReference>
<protein>
    <submittedName>
        <fullName evidence="4">Plant intracellular Ras-group-related LRR protein 9</fullName>
    </submittedName>
</protein>
<comment type="caution">
    <text evidence="4">The sequence shown here is derived from an EMBL/GenBank/DDBJ whole genome shotgun (WGS) entry which is preliminary data.</text>
</comment>
<dbReference type="PANTHER" id="PTHR48051">
    <property type="match status" value="1"/>
</dbReference>
<dbReference type="OrthoDB" id="660555at2759"/>
<dbReference type="GO" id="GO:0005737">
    <property type="term" value="C:cytoplasm"/>
    <property type="evidence" value="ECO:0007669"/>
    <property type="project" value="TreeGrafter"/>
</dbReference>
<evidence type="ECO:0000256" key="3">
    <source>
        <dbReference type="SAM" id="MobiDB-lite"/>
    </source>
</evidence>
<dbReference type="AlphaFoldDB" id="A0A1C7NQK1"/>
<dbReference type="Proteomes" id="UP000093000">
    <property type="component" value="Unassembled WGS sequence"/>
</dbReference>
<keyword evidence="1" id="KW-0433">Leucine-rich repeat</keyword>
<dbReference type="InterPro" id="IPR001611">
    <property type="entry name" value="Leu-rich_rpt"/>
</dbReference>
<evidence type="ECO:0000256" key="2">
    <source>
        <dbReference type="ARBA" id="ARBA00022737"/>
    </source>
</evidence>
<dbReference type="InterPro" id="IPR050216">
    <property type="entry name" value="LRR_domain-containing"/>
</dbReference>
<dbReference type="InParanoid" id="A0A1C7NQK1"/>
<dbReference type="InterPro" id="IPR003591">
    <property type="entry name" value="Leu-rich_rpt_typical-subtyp"/>
</dbReference>
<dbReference type="EMBL" id="LUGH01000013">
    <property type="protein sequence ID" value="OBZ91383.1"/>
    <property type="molecule type" value="Genomic_DNA"/>
</dbReference>
<feature type="region of interest" description="Disordered" evidence="3">
    <location>
        <begin position="131"/>
        <end position="158"/>
    </location>
</feature>
<name>A0A1C7NQK1_9FUNG</name>
<dbReference type="SMART" id="SM00369">
    <property type="entry name" value="LRR_TYP"/>
    <property type="match status" value="4"/>
</dbReference>
<keyword evidence="2" id="KW-0677">Repeat</keyword>
<dbReference type="PROSITE" id="PS51450">
    <property type="entry name" value="LRR"/>
    <property type="match status" value="1"/>
</dbReference>
<dbReference type="Pfam" id="PF00560">
    <property type="entry name" value="LRR_1"/>
    <property type="match status" value="1"/>
</dbReference>
<feature type="compositionally biased region" description="Low complexity" evidence="3">
    <location>
        <begin position="131"/>
        <end position="143"/>
    </location>
</feature>
<dbReference type="PANTHER" id="PTHR48051:SF1">
    <property type="entry name" value="RAS SUPPRESSOR PROTEIN 1"/>
    <property type="match status" value="1"/>
</dbReference>
<reference evidence="4 5" key="1">
    <citation type="submission" date="2016-03" db="EMBL/GenBank/DDBJ databases">
        <title>Choanephora cucurbitarum.</title>
        <authorList>
            <person name="Min B."/>
            <person name="Park H."/>
            <person name="Park J.-H."/>
            <person name="Shin H.-D."/>
            <person name="Choi I.-G."/>
        </authorList>
    </citation>
    <scope>NUCLEOTIDE SEQUENCE [LARGE SCALE GENOMIC DNA]</scope>
    <source>
        <strain evidence="4 5">KUS-F28377</strain>
    </source>
</reference>
<gene>
    <name evidence="4" type="primary">PIRL9</name>
    <name evidence="4" type="ORF">A0J61_00582</name>
</gene>
<dbReference type="SMART" id="SM00364">
    <property type="entry name" value="LRR_BAC"/>
    <property type="match status" value="5"/>
</dbReference>
<dbReference type="STRING" id="101091.A0A1C7NQK1"/>
<organism evidence="4 5">
    <name type="scientific">Choanephora cucurbitarum</name>
    <dbReference type="NCBI Taxonomy" id="101091"/>
    <lineage>
        <taxon>Eukaryota</taxon>
        <taxon>Fungi</taxon>
        <taxon>Fungi incertae sedis</taxon>
        <taxon>Mucoromycota</taxon>
        <taxon>Mucoromycotina</taxon>
        <taxon>Mucoromycetes</taxon>
        <taxon>Mucorales</taxon>
        <taxon>Mucorineae</taxon>
        <taxon>Choanephoraceae</taxon>
        <taxon>Choanephoroideae</taxon>
        <taxon>Choanephora</taxon>
    </lineage>
</organism>
<sequence length="541" mass="61424">MGQHPSKANTSLTFGYINQNRQQEIDEDEIVRPELSHQHISDFVLDHPHLYQLEYACHSCSLTKYGIDQTTRIEEDCTHCRQYKRLSVVRRTLANDLSYIDTTYYPNIAHYISENSTLDEDGASSLLEQDSYGSASHSYSPSPNEMDDNENGDTDTLRDEQGWSRLTMSEFTPNTLQRLVSSPLLMMDLSGKSLIKLSSSIGYLSNLTKLNISDNQMINLPRAIGQLKNLKSLNAANNQLEYLPDTIATLPKLKAINISNNKLTVLPKGIGSLKNIVIILANNNQLTQLPRELASLENLITLNISHNPLSSIPAEISTLRSLRKLRAEGCPFETEFVHSLVHDPPSLFETCARQMIKNKISLPAYLNHFVDYFKRKQTCSFCCGPFFDSFVTRGKFIERANSQMIALDYQLCCAHWTDEQDRILNMFSAPSYRALHLDENRPESLPPMNENIRTEEVDSYSLSDPLEGRPNSSYHTMLSFATLHSRQAEEADQILQRNQRHSSSLSLQSIQKSSHLKQGFVHLGARLNIRSHRNRERSGTI</sequence>
<accession>A0A1C7NQK1</accession>
<dbReference type="SUPFAM" id="SSF52058">
    <property type="entry name" value="L domain-like"/>
    <property type="match status" value="1"/>
</dbReference>
<dbReference type="Gene3D" id="3.80.10.10">
    <property type="entry name" value="Ribonuclease Inhibitor"/>
    <property type="match status" value="1"/>
</dbReference>
<proteinExistence type="predicted"/>